<dbReference type="RefSeq" id="WP_345423763.1">
    <property type="nucleotide sequence ID" value="NZ_BAABHO010000070.1"/>
</dbReference>
<proteinExistence type="predicted"/>
<accession>A0ABP9CL40</accession>
<reference evidence="2" key="1">
    <citation type="journal article" date="2019" name="Int. J. Syst. Evol. Microbiol.">
        <title>The Global Catalogue of Microorganisms (GCM) 10K type strain sequencing project: providing services to taxonomists for standard genome sequencing and annotation.</title>
        <authorList>
            <consortium name="The Broad Institute Genomics Platform"/>
            <consortium name="The Broad Institute Genome Sequencing Center for Infectious Disease"/>
            <person name="Wu L."/>
            <person name="Ma J."/>
        </authorList>
    </citation>
    <scope>NUCLEOTIDE SEQUENCE [LARGE SCALE GENOMIC DNA]</scope>
    <source>
        <strain evidence="2">JCM 17979</strain>
    </source>
</reference>
<gene>
    <name evidence="1" type="ORF">GCM10023200_55170</name>
</gene>
<protein>
    <recommendedName>
        <fullName evidence="3">HEPN domain-containing protein</fullName>
    </recommendedName>
</protein>
<evidence type="ECO:0008006" key="3">
    <source>
        <dbReference type="Google" id="ProtNLM"/>
    </source>
</evidence>
<evidence type="ECO:0000313" key="1">
    <source>
        <dbReference type="EMBL" id="GAA4810384.1"/>
    </source>
</evidence>
<name>A0ABP9CL40_9PSEU</name>
<comment type="caution">
    <text evidence="1">The sequence shown here is derived from an EMBL/GenBank/DDBJ whole genome shotgun (WGS) entry which is preliminary data.</text>
</comment>
<dbReference type="EMBL" id="BAABHO010000070">
    <property type="protein sequence ID" value="GAA4810384.1"/>
    <property type="molecule type" value="Genomic_DNA"/>
</dbReference>
<sequence>MIREIDPQRLLRHADELARGGGRGQPRNIDLRRATSAAYYAVFHRVALYTLERLVPTAPRSHQLGLARSLQHGSVAQVCRAVLHAPAPKTSAHHRPVTDDLAADVRITDFAQVFLDLQQRRHEADYDHLADFNRPGALSSVQGARQAVEWLGQISNSNRGRTLFLLIAMQSGLGR</sequence>
<dbReference type="Gene3D" id="1.20.120.330">
    <property type="entry name" value="Nucleotidyltransferases domain 2"/>
    <property type="match status" value="1"/>
</dbReference>
<evidence type="ECO:0000313" key="2">
    <source>
        <dbReference type="Proteomes" id="UP001500928"/>
    </source>
</evidence>
<organism evidence="1 2">
    <name type="scientific">Actinomycetospora chlora</name>
    <dbReference type="NCBI Taxonomy" id="663608"/>
    <lineage>
        <taxon>Bacteria</taxon>
        <taxon>Bacillati</taxon>
        <taxon>Actinomycetota</taxon>
        <taxon>Actinomycetes</taxon>
        <taxon>Pseudonocardiales</taxon>
        <taxon>Pseudonocardiaceae</taxon>
        <taxon>Actinomycetospora</taxon>
    </lineage>
</organism>
<dbReference type="Proteomes" id="UP001500928">
    <property type="component" value="Unassembled WGS sequence"/>
</dbReference>
<keyword evidence="2" id="KW-1185">Reference proteome</keyword>